<evidence type="ECO:0000256" key="1">
    <source>
        <dbReference type="ARBA" id="ARBA00022664"/>
    </source>
</evidence>
<dbReference type="PANTHER" id="PTHR31846:SF19">
    <property type="entry name" value="CRM-DOMAIN CONTAINING FACTOR CFM3A, CHLOROPLASTIC_MITOCHONDRIAL"/>
    <property type="match status" value="1"/>
</dbReference>
<dbReference type="GO" id="GO:0000375">
    <property type="term" value="P:RNA splicing, via transesterification reactions"/>
    <property type="evidence" value="ECO:0007669"/>
    <property type="project" value="InterPro"/>
</dbReference>
<evidence type="ECO:0000256" key="2">
    <source>
        <dbReference type="ARBA" id="ARBA00022737"/>
    </source>
</evidence>
<dbReference type="GO" id="GO:0006397">
    <property type="term" value="P:mRNA processing"/>
    <property type="evidence" value="ECO:0007669"/>
    <property type="project" value="UniProtKB-KW"/>
</dbReference>
<proteinExistence type="predicted"/>
<dbReference type="Proteomes" id="UP000249390">
    <property type="component" value="Unassembled WGS sequence"/>
</dbReference>
<dbReference type="AlphaFoldDB" id="A0A328DEM4"/>
<evidence type="ECO:0000256" key="3">
    <source>
        <dbReference type="ARBA" id="ARBA00022946"/>
    </source>
</evidence>
<dbReference type="InterPro" id="IPR045278">
    <property type="entry name" value="CRS1/CFM2/CFM3"/>
</dbReference>
<organism evidence="6 7">
    <name type="scientific">Cuscuta australis</name>
    <dbReference type="NCBI Taxonomy" id="267555"/>
    <lineage>
        <taxon>Eukaryota</taxon>
        <taxon>Viridiplantae</taxon>
        <taxon>Streptophyta</taxon>
        <taxon>Embryophyta</taxon>
        <taxon>Tracheophyta</taxon>
        <taxon>Spermatophyta</taxon>
        <taxon>Magnoliopsida</taxon>
        <taxon>eudicotyledons</taxon>
        <taxon>Gunneridae</taxon>
        <taxon>Pentapetalae</taxon>
        <taxon>asterids</taxon>
        <taxon>lamiids</taxon>
        <taxon>Solanales</taxon>
        <taxon>Convolvulaceae</taxon>
        <taxon>Cuscuteae</taxon>
        <taxon>Cuscuta</taxon>
        <taxon>Cuscuta subgen. Grammica</taxon>
        <taxon>Cuscuta sect. Cleistogrammica</taxon>
    </lineage>
</organism>
<evidence type="ECO:0000256" key="5">
    <source>
        <dbReference type="ARBA" id="ARBA00023274"/>
    </source>
</evidence>
<reference evidence="6 7" key="1">
    <citation type="submission" date="2018-06" db="EMBL/GenBank/DDBJ databases">
        <title>The Genome of Cuscuta australis (Dodder) Provides Insight into the Evolution of Plant Parasitism.</title>
        <authorList>
            <person name="Liu H."/>
        </authorList>
    </citation>
    <scope>NUCLEOTIDE SEQUENCE [LARGE SCALE GENOMIC DNA]</scope>
    <source>
        <strain evidence="7">cv. Yunnan</strain>
        <tissue evidence="6">Vines</tissue>
    </source>
</reference>
<sequence>MANVLGVDKKFIENPLESALDNLSKPDESKGIKGQVLLEGLGPRYLDCHGDGPLPVDGDLLPGIILGYEPPFRVLPYGVRSKLGNTEATALRRLARTLPPHFAIEWRFERRASHDDWQSFTTTKVLEESILESREKSEGRRHYYGQR</sequence>
<comment type="caution">
    <text evidence="6">The sequence shown here is derived from an EMBL/GenBank/DDBJ whole genome shotgun (WGS) entry which is preliminary data.</text>
</comment>
<keyword evidence="4" id="KW-0508">mRNA splicing</keyword>
<protein>
    <submittedName>
        <fullName evidence="6">Uncharacterized protein</fullName>
    </submittedName>
</protein>
<dbReference type="EMBL" id="NQVE01000145">
    <property type="protein sequence ID" value="RAL44352.1"/>
    <property type="molecule type" value="Genomic_DNA"/>
</dbReference>
<evidence type="ECO:0000256" key="4">
    <source>
        <dbReference type="ARBA" id="ARBA00023187"/>
    </source>
</evidence>
<keyword evidence="1" id="KW-0507">mRNA processing</keyword>
<keyword evidence="5" id="KW-0687">Ribonucleoprotein</keyword>
<evidence type="ECO:0000313" key="7">
    <source>
        <dbReference type="Proteomes" id="UP000249390"/>
    </source>
</evidence>
<evidence type="ECO:0000313" key="6">
    <source>
        <dbReference type="EMBL" id="RAL44352.1"/>
    </source>
</evidence>
<accession>A0A328DEM4</accession>
<keyword evidence="2" id="KW-0677">Repeat</keyword>
<dbReference type="GO" id="GO:0003729">
    <property type="term" value="F:mRNA binding"/>
    <property type="evidence" value="ECO:0007669"/>
    <property type="project" value="InterPro"/>
</dbReference>
<name>A0A328DEM4_9ASTE</name>
<keyword evidence="7" id="KW-1185">Reference proteome</keyword>
<dbReference type="GO" id="GO:1990904">
    <property type="term" value="C:ribonucleoprotein complex"/>
    <property type="evidence" value="ECO:0007669"/>
    <property type="project" value="UniProtKB-KW"/>
</dbReference>
<keyword evidence="3" id="KW-0809">Transit peptide</keyword>
<dbReference type="PANTHER" id="PTHR31846">
    <property type="entry name" value="CRS1 / YHBY (CRM) DOMAIN-CONTAINING PROTEIN"/>
    <property type="match status" value="1"/>
</dbReference>
<gene>
    <name evidence="6" type="ORF">DM860_017458</name>
</gene>